<keyword evidence="2 4" id="KW-0238">DNA-binding</keyword>
<reference evidence="7 8" key="1">
    <citation type="submission" date="2022-05" db="EMBL/GenBank/DDBJ databases">
        <title>Microbulbifer sp. nov., isolated from sponge.</title>
        <authorList>
            <person name="Gao L."/>
        </authorList>
    </citation>
    <scope>NUCLEOTIDE SEQUENCE [LARGE SCALE GENOMIC DNA]</scope>
    <source>
        <strain evidence="7 8">MI-G</strain>
    </source>
</reference>
<feature type="domain" description="Tyr recombinase" evidence="5">
    <location>
        <begin position="165"/>
        <end position="328"/>
    </location>
</feature>
<dbReference type="Pfam" id="PF00589">
    <property type="entry name" value="Phage_integrase"/>
    <property type="match status" value="1"/>
</dbReference>
<organism evidence="7 8">
    <name type="scientific">Microbulbifer spongiae</name>
    <dbReference type="NCBI Taxonomy" id="2944933"/>
    <lineage>
        <taxon>Bacteria</taxon>
        <taxon>Pseudomonadati</taxon>
        <taxon>Pseudomonadota</taxon>
        <taxon>Gammaproteobacteria</taxon>
        <taxon>Cellvibrionales</taxon>
        <taxon>Microbulbiferaceae</taxon>
        <taxon>Microbulbifer</taxon>
    </lineage>
</organism>
<name>A0ABY9EAH3_9GAMM</name>
<evidence type="ECO:0000256" key="2">
    <source>
        <dbReference type="ARBA" id="ARBA00023125"/>
    </source>
</evidence>
<protein>
    <submittedName>
        <fullName evidence="7">Tyrosine-type recombinase/integrase</fullName>
    </submittedName>
</protein>
<feature type="domain" description="Core-binding (CB)" evidence="6">
    <location>
        <begin position="58"/>
        <end position="143"/>
    </location>
</feature>
<dbReference type="InterPro" id="IPR002104">
    <property type="entry name" value="Integrase_catalytic"/>
</dbReference>
<evidence type="ECO:0000313" key="8">
    <source>
        <dbReference type="Proteomes" id="UP001321520"/>
    </source>
</evidence>
<dbReference type="PANTHER" id="PTHR30349">
    <property type="entry name" value="PHAGE INTEGRASE-RELATED"/>
    <property type="match status" value="1"/>
</dbReference>
<dbReference type="InterPro" id="IPR011010">
    <property type="entry name" value="DNA_brk_join_enz"/>
</dbReference>
<dbReference type="SUPFAM" id="SSF56349">
    <property type="entry name" value="DNA breaking-rejoining enzymes"/>
    <property type="match status" value="1"/>
</dbReference>
<dbReference type="InterPro" id="IPR013762">
    <property type="entry name" value="Integrase-like_cat_sf"/>
</dbReference>
<keyword evidence="3" id="KW-0233">DNA recombination</keyword>
<dbReference type="Pfam" id="PF24624">
    <property type="entry name" value="Int_N"/>
    <property type="match status" value="1"/>
</dbReference>
<dbReference type="PROSITE" id="PS51898">
    <property type="entry name" value="TYR_RECOMBINASE"/>
    <property type="match status" value="1"/>
</dbReference>
<evidence type="ECO:0000259" key="6">
    <source>
        <dbReference type="PROSITE" id="PS51900"/>
    </source>
</evidence>
<dbReference type="EMBL" id="CP098023">
    <property type="protein sequence ID" value="WKD48365.1"/>
    <property type="molecule type" value="Genomic_DNA"/>
</dbReference>
<dbReference type="PROSITE" id="PS51900">
    <property type="entry name" value="CB"/>
    <property type="match status" value="1"/>
</dbReference>
<keyword evidence="1" id="KW-0229">DNA integration</keyword>
<dbReference type="CDD" id="cd00796">
    <property type="entry name" value="INT_Rci_Hp1_C"/>
    <property type="match status" value="1"/>
</dbReference>
<evidence type="ECO:0000256" key="4">
    <source>
        <dbReference type="PROSITE-ProRule" id="PRU01248"/>
    </source>
</evidence>
<evidence type="ECO:0000256" key="1">
    <source>
        <dbReference type="ARBA" id="ARBA00022908"/>
    </source>
</evidence>
<dbReference type="InterPro" id="IPR057084">
    <property type="entry name" value="Int_N"/>
</dbReference>
<dbReference type="PANTHER" id="PTHR30349:SF93">
    <property type="entry name" value="FELS-2 PROPHAGE PROTEIN"/>
    <property type="match status" value="1"/>
</dbReference>
<dbReference type="InterPro" id="IPR050090">
    <property type="entry name" value="Tyrosine_recombinase_XerCD"/>
</dbReference>
<evidence type="ECO:0000259" key="5">
    <source>
        <dbReference type="PROSITE" id="PS51898"/>
    </source>
</evidence>
<gene>
    <name evidence="7" type="ORF">M8T91_10500</name>
</gene>
<evidence type="ECO:0000256" key="3">
    <source>
        <dbReference type="ARBA" id="ARBA00023172"/>
    </source>
</evidence>
<keyword evidence="8" id="KW-1185">Reference proteome</keyword>
<sequence>MAIRKVTRGWQVDIQPEGRGGRRVRRTFQTKRAAEQFKVEQKALANTGEWRAPEREHRRLLDLVVDWFDLYGFTLKDGENRKTKLISLCERLGNPRATNITGESWLRYRKKRLEQYSQRGKPINPNTVNHEHAYLSAMFGTLIKLRSWKRDNPLRGIPKIKLDEPDLIYLELEEIVRLLDELAASRNLDVLVITKLCLATGARWGEAQRLEAQRLRNGQVHFIRTKNSKARAIPIAPELEAEVRQGRPQTGPLFRISGYDAFKHAVSRANICLPDGQLTHVLRHTFASHFMINDGNILKLKDILGHKTLAMTMRYAKLAPRHLSQALEKNPLQTIQCQQSVNAVMKKDPKKNPEAIVTF</sequence>
<dbReference type="RefSeq" id="WP_301414111.1">
    <property type="nucleotide sequence ID" value="NZ_CP098023.1"/>
</dbReference>
<dbReference type="Gene3D" id="1.10.443.10">
    <property type="entry name" value="Intergrase catalytic core"/>
    <property type="match status" value="1"/>
</dbReference>
<dbReference type="InterPro" id="IPR044068">
    <property type="entry name" value="CB"/>
</dbReference>
<accession>A0ABY9EAH3</accession>
<dbReference type="Proteomes" id="UP001321520">
    <property type="component" value="Chromosome"/>
</dbReference>
<evidence type="ECO:0000313" key="7">
    <source>
        <dbReference type="EMBL" id="WKD48365.1"/>
    </source>
</evidence>
<proteinExistence type="predicted"/>